<reference evidence="1 2" key="1">
    <citation type="submission" date="2020-04" db="EMBL/GenBank/DDBJ databases">
        <authorList>
            <person name="Hitch T.C.A."/>
            <person name="Wylensek D."/>
            <person name="Clavel T."/>
        </authorList>
    </citation>
    <scope>NUCLEOTIDE SEQUENCE [LARGE SCALE GENOMIC DNA]</scope>
    <source>
        <strain evidence="1 2">WCA-380-WT-3C</strain>
    </source>
</reference>
<protein>
    <submittedName>
        <fullName evidence="1">Uncharacterized protein</fullName>
    </submittedName>
</protein>
<evidence type="ECO:0000313" key="2">
    <source>
        <dbReference type="Proteomes" id="UP000588071"/>
    </source>
</evidence>
<gene>
    <name evidence="1" type="ORF">HF857_02260</name>
</gene>
<evidence type="ECO:0000313" key="1">
    <source>
        <dbReference type="EMBL" id="NME49092.1"/>
    </source>
</evidence>
<proteinExistence type="predicted"/>
<comment type="caution">
    <text evidence="1">The sequence shown here is derived from an EMBL/GenBank/DDBJ whole genome shotgun (WGS) entry which is preliminary data.</text>
</comment>
<sequence length="119" mass="13715">MKYVVATYIGKDSLSFIHGHQYLVVGYDSEANLLSIVDESRENYLYLPNLFEFAGDYRKLPSKVPNVYLNDDNELELIEYEMIPHDDIVLDVDIPIDLTGEGRSRVSYNHINEKINCVV</sequence>
<organism evidence="1 2">
    <name type="scientific">Enterococcus cecorum</name>
    <dbReference type="NCBI Taxonomy" id="44008"/>
    <lineage>
        <taxon>Bacteria</taxon>
        <taxon>Bacillati</taxon>
        <taxon>Bacillota</taxon>
        <taxon>Bacilli</taxon>
        <taxon>Lactobacillales</taxon>
        <taxon>Enterococcaceae</taxon>
        <taxon>Enterococcus</taxon>
    </lineage>
</organism>
<dbReference type="RefSeq" id="WP_168930232.1">
    <property type="nucleotide sequence ID" value="NZ_JABAFV010000002.1"/>
</dbReference>
<dbReference type="AlphaFoldDB" id="A0A7X9RK24"/>
<accession>A0A7X9RK24</accession>
<dbReference type="EMBL" id="JABAFV010000002">
    <property type="protein sequence ID" value="NME49092.1"/>
    <property type="molecule type" value="Genomic_DNA"/>
</dbReference>
<dbReference type="Proteomes" id="UP000588071">
    <property type="component" value="Unassembled WGS sequence"/>
</dbReference>
<name>A0A7X9RK24_9ENTE</name>